<dbReference type="GO" id="GO:0019843">
    <property type="term" value="F:rRNA binding"/>
    <property type="evidence" value="ECO:0007669"/>
    <property type="project" value="TreeGrafter"/>
</dbReference>
<evidence type="ECO:0000256" key="1">
    <source>
        <dbReference type="ARBA" id="ARBA00004604"/>
    </source>
</evidence>
<evidence type="ECO:0000259" key="8">
    <source>
        <dbReference type="Pfam" id="PF22916"/>
    </source>
</evidence>
<sequence>MAPMGKQSLRGKKRKFHAQNRPKSKKEKFDLRTTSYIQERKVKNKEIEARRRIVEKETTRRRLAEIESSEEEEEVDSWLLYLSKLSGYKHKNLIDKLRKPIVTSSESEDEDSNTRDKNETNKTEKKKKKLKKLEKRKIEEEKSEESEANEESVANEELSDQDEMITINMKEDDYEDDETAQEDAGHLRDPFSLHLRNDMDDELYKAVSSTPQVTEATTLSWPILGNLVCQIPKPPVDPNNKPLKIKKLLDDEKQYTNYGKVPSLIENIDWNKLYVKSQIQNNLIKANYNNIKNTIEKDSVPLTPLQRELFSVINNYQDLHYPERTFSNSDEIRFVYCLHVINHVLKTRTKILHHSAKLAKSNCSGMGEVPDEYKDQGLVRPKVLIIVPFKHSCLKIVEMFISILFGEDKGGSVINKLRFMEDFTGNELAMPKKNPKPEDYKLNLQGNIDDKFKIGMAITKKTLKLYTNFYSSDIIIGSPLGLRRVVGAEGETVRDYDFLSSIELLIMDQIDLVLMQNWDHLYQVLDYMHLQPKKSHDIDYSRLRSWCVNGWTKYYRQTLIFSSIETPYINTLLIKKCSNYAGQVKVANALEPGSIHKVKIKVPQVFYRFDASDLCQAIDSRLDFFLKEILPRYTDPIYNHTLIYIPCYFDFVYLRNRMMKEKMSFAMISEYTEDRKVARARDMFFHSDAHFLLYTERWHFWRRTRVKGIRHLIFYQLPTYPHFYSEMCNLMDNLYQNPRAGSEYNMSITVIYNKFDAITLAQIVGQNRATKMIESESKVHTIKC</sequence>
<evidence type="ECO:0000256" key="6">
    <source>
        <dbReference type="SAM" id="MobiDB-lite"/>
    </source>
</evidence>
<dbReference type="InterPro" id="IPR027417">
    <property type="entry name" value="P-loop_NTPase"/>
</dbReference>
<dbReference type="AlphaFoldDB" id="A0A6I9WRP7"/>
<feature type="region of interest" description="Disordered" evidence="6">
    <location>
        <begin position="54"/>
        <end position="75"/>
    </location>
</feature>
<dbReference type="KEGG" id="pbar:105432034"/>
<reference evidence="10" key="1">
    <citation type="submission" date="2025-08" db="UniProtKB">
        <authorList>
            <consortium name="RefSeq"/>
        </authorList>
    </citation>
    <scope>IDENTIFICATION</scope>
</reference>
<feature type="compositionally biased region" description="Acidic residues" evidence="6">
    <location>
        <begin position="141"/>
        <end position="163"/>
    </location>
</feature>
<evidence type="ECO:0000256" key="2">
    <source>
        <dbReference type="ARBA" id="ARBA00009223"/>
    </source>
</evidence>
<evidence type="ECO:0000313" key="10">
    <source>
        <dbReference type="RefSeq" id="XP_011644927.1"/>
    </source>
</evidence>
<feature type="compositionally biased region" description="Basic residues" evidence="6">
    <location>
        <begin position="124"/>
        <end position="135"/>
    </location>
</feature>
<comment type="similarity">
    <text evidence="2">Belongs to the UTP25 family.</text>
</comment>
<keyword evidence="3" id="KW-0539">Nucleus</keyword>
<proteinExistence type="inferred from homology"/>
<dbReference type="InterPro" id="IPR053939">
    <property type="entry name" value="UTP25_C"/>
</dbReference>
<dbReference type="Proteomes" id="UP000504615">
    <property type="component" value="Unplaced"/>
</dbReference>
<evidence type="ECO:0000313" key="9">
    <source>
        <dbReference type="Proteomes" id="UP000504615"/>
    </source>
</evidence>
<feature type="compositionally biased region" description="Basic and acidic residues" evidence="6">
    <location>
        <begin position="54"/>
        <end position="65"/>
    </location>
</feature>
<dbReference type="GO" id="GO:0000462">
    <property type="term" value="P:maturation of SSU-rRNA from tricistronic rRNA transcript (SSU-rRNA, 5.8S rRNA, LSU-rRNA)"/>
    <property type="evidence" value="ECO:0007669"/>
    <property type="project" value="TreeGrafter"/>
</dbReference>
<protein>
    <recommendedName>
        <fullName evidence="4">U3 small nucleolar RNA-associated protein 25 homolog</fullName>
    </recommendedName>
    <alternativeName>
        <fullName evidence="5">UTP25 small subunit processor component</fullName>
    </alternativeName>
</protein>
<dbReference type="GO" id="GO:0034511">
    <property type="term" value="F:U3 snoRNA binding"/>
    <property type="evidence" value="ECO:0007669"/>
    <property type="project" value="InterPro"/>
</dbReference>
<dbReference type="InterPro" id="IPR053940">
    <property type="entry name" value="UTP25_NTPase-like"/>
</dbReference>
<feature type="domain" description="UTP25 C-terminal" evidence="7">
    <location>
        <begin position="594"/>
        <end position="781"/>
    </location>
</feature>
<evidence type="ECO:0000256" key="3">
    <source>
        <dbReference type="ARBA" id="ARBA00023242"/>
    </source>
</evidence>
<feature type="compositionally biased region" description="Basic and acidic residues" evidence="6">
    <location>
        <begin position="112"/>
        <end position="123"/>
    </location>
</feature>
<evidence type="ECO:0000256" key="4">
    <source>
        <dbReference type="ARBA" id="ARBA00024421"/>
    </source>
</evidence>
<dbReference type="Pfam" id="PF22916">
    <property type="entry name" value="UTP25_NTPase-like"/>
    <property type="match status" value="1"/>
</dbReference>
<dbReference type="PANTHER" id="PTHR12933">
    <property type="entry name" value="ORF PROTEIN-RELATED"/>
    <property type="match status" value="1"/>
</dbReference>
<dbReference type="GO" id="GO:0032040">
    <property type="term" value="C:small-subunit processome"/>
    <property type="evidence" value="ECO:0007669"/>
    <property type="project" value="TreeGrafter"/>
</dbReference>
<evidence type="ECO:0000259" key="7">
    <source>
        <dbReference type="Pfam" id="PF06862"/>
    </source>
</evidence>
<gene>
    <name evidence="10" type="primary">LOC105432034</name>
</gene>
<dbReference type="InterPro" id="IPR010678">
    <property type="entry name" value="UTP25"/>
</dbReference>
<dbReference type="PANTHER" id="PTHR12933:SF0">
    <property type="entry name" value="U3 SMALL NUCLEOLAR RNA-ASSOCIATED PROTEIN 25 HOMOLOG"/>
    <property type="match status" value="1"/>
</dbReference>
<evidence type="ECO:0000256" key="5">
    <source>
        <dbReference type="ARBA" id="ARBA00032325"/>
    </source>
</evidence>
<dbReference type="OrthoDB" id="10264378at2759"/>
<keyword evidence="9" id="KW-1185">Reference proteome</keyword>
<accession>A0A6I9WRP7</accession>
<dbReference type="GeneID" id="105432034"/>
<feature type="domain" description="UTP25 NTP hydrolase-like" evidence="8">
    <location>
        <begin position="316"/>
        <end position="584"/>
    </location>
</feature>
<dbReference type="Gene3D" id="3.40.50.300">
    <property type="entry name" value="P-loop containing nucleotide triphosphate hydrolases"/>
    <property type="match status" value="1"/>
</dbReference>
<feature type="region of interest" description="Disordered" evidence="6">
    <location>
        <begin position="1"/>
        <end position="34"/>
    </location>
</feature>
<dbReference type="Pfam" id="PF06862">
    <property type="entry name" value="Utp25_C"/>
    <property type="match status" value="1"/>
</dbReference>
<name>A0A6I9WRP7_9HYME</name>
<dbReference type="RefSeq" id="XP_011644927.1">
    <property type="nucleotide sequence ID" value="XM_011646625.1"/>
</dbReference>
<feature type="region of interest" description="Disordered" evidence="6">
    <location>
        <begin position="102"/>
        <end position="163"/>
    </location>
</feature>
<comment type="subcellular location">
    <subcellularLocation>
        <location evidence="1">Nucleus</location>
        <location evidence="1">Nucleolus</location>
    </subcellularLocation>
</comment>
<organism evidence="9 10">
    <name type="scientific">Pogonomyrmex barbatus</name>
    <name type="common">red harvester ant</name>
    <dbReference type="NCBI Taxonomy" id="144034"/>
    <lineage>
        <taxon>Eukaryota</taxon>
        <taxon>Metazoa</taxon>
        <taxon>Ecdysozoa</taxon>
        <taxon>Arthropoda</taxon>
        <taxon>Hexapoda</taxon>
        <taxon>Insecta</taxon>
        <taxon>Pterygota</taxon>
        <taxon>Neoptera</taxon>
        <taxon>Endopterygota</taxon>
        <taxon>Hymenoptera</taxon>
        <taxon>Apocrita</taxon>
        <taxon>Aculeata</taxon>
        <taxon>Formicoidea</taxon>
        <taxon>Formicidae</taxon>
        <taxon>Myrmicinae</taxon>
        <taxon>Pogonomyrmex</taxon>
    </lineage>
</organism>
<feature type="compositionally biased region" description="Basic residues" evidence="6">
    <location>
        <begin position="9"/>
        <end position="26"/>
    </location>
</feature>